<evidence type="ECO:0000256" key="6">
    <source>
        <dbReference type="ARBA" id="ARBA00023163"/>
    </source>
</evidence>
<dbReference type="GO" id="GO:0006325">
    <property type="term" value="P:chromatin organization"/>
    <property type="evidence" value="ECO:0007669"/>
    <property type="project" value="UniProtKB-KW"/>
</dbReference>
<evidence type="ECO:0008006" key="11">
    <source>
        <dbReference type="Google" id="ProtNLM"/>
    </source>
</evidence>
<dbReference type="AlphaFoldDB" id="A0AAV9XTN2"/>
<keyword evidence="6" id="KW-0804">Transcription</keyword>
<evidence type="ECO:0000256" key="4">
    <source>
        <dbReference type="ARBA" id="ARBA00023015"/>
    </source>
</evidence>
<dbReference type="Proteomes" id="UP001311799">
    <property type="component" value="Unassembled WGS sequence"/>
</dbReference>
<protein>
    <recommendedName>
        <fullName evidence="11">Esa1-associated factor 6 homolog</fullName>
    </recommendedName>
</protein>
<dbReference type="Pfam" id="PF09340">
    <property type="entry name" value="NuA4"/>
    <property type="match status" value="1"/>
</dbReference>
<evidence type="ECO:0000256" key="1">
    <source>
        <dbReference type="ARBA" id="ARBA00004123"/>
    </source>
</evidence>
<evidence type="ECO:0000313" key="10">
    <source>
        <dbReference type="Proteomes" id="UP001311799"/>
    </source>
</evidence>
<name>A0AAV9XTN2_9CRYT</name>
<evidence type="ECO:0000256" key="3">
    <source>
        <dbReference type="ARBA" id="ARBA00022853"/>
    </source>
</evidence>
<keyword evidence="4" id="KW-0805">Transcription regulation</keyword>
<evidence type="ECO:0000313" key="9">
    <source>
        <dbReference type="EMBL" id="KAK6588052.1"/>
    </source>
</evidence>
<proteinExistence type="inferred from homology"/>
<comment type="subcellular location">
    <subcellularLocation>
        <location evidence="1">Nucleus</location>
    </subcellularLocation>
</comment>
<comment type="caution">
    <text evidence="9">The sequence shown here is derived from an EMBL/GenBank/DDBJ whole genome shotgun (WGS) entry which is preliminary data.</text>
</comment>
<gene>
    <name evidence="9" type="ORF">RS030_7972</name>
</gene>
<dbReference type="GO" id="GO:0005634">
    <property type="term" value="C:nucleus"/>
    <property type="evidence" value="ECO:0007669"/>
    <property type="project" value="UniProtKB-SubCell"/>
</dbReference>
<feature type="coiled-coil region" evidence="8">
    <location>
        <begin position="39"/>
        <end position="66"/>
    </location>
</feature>
<accession>A0AAV9XTN2</accession>
<keyword evidence="7" id="KW-0539">Nucleus</keyword>
<reference evidence="9 10" key="1">
    <citation type="submission" date="2023-10" db="EMBL/GenBank/DDBJ databases">
        <title>Comparative genomics analysis reveals potential genetic determinants of host preference in Cryptosporidium xiaoi.</title>
        <authorList>
            <person name="Xiao L."/>
            <person name="Li J."/>
        </authorList>
    </citation>
    <scope>NUCLEOTIDE SEQUENCE [LARGE SCALE GENOMIC DNA]</scope>
    <source>
        <strain evidence="9 10">52996</strain>
    </source>
</reference>
<evidence type="ECO:0000256" key="5">
    <source>
        <dbReference type="ARBA" id="ARBA00023054"/>
    </source>
</evidence>
<dbReference type="PANTHER" id="PTHR13476">
    <property type="entry name" value="CHROMATIN MODIFICATION-RELATED PROTEIN MEAF6"/>
    <property type="match status" value="1"/>
</dbReference>
<keyword evidence="3" id="KW-0156">Chromatin regulator</keyword>
<sequence>MKVKNYDEFERVPPDSDDSLMKNISHGYFIMPSNSPKLSEEMLALREKMSDELNEIEKRIYELETLYWEQTTDVGNMLRGWDGYSTSSSILFTPGGRKPSINVSRNSFRPGSNMFSERERWFSLSSVTSPIDEEVLGALSNTGFVTGETSSVAGSNVGSVVSNNSDSQIIGSEADNSTIISRKLRK</sequence>
<keyword evidence="10" id="KW-1185">Reference proteome</keyword>
<organism evidence="9 10">
    <name type="scientific">Cryptosporidium xiaoi</name>
    <dbReference type="NCBI Taxonomy" id="659607"/>
    <lineage>
        <taxon>Eukaryota</taxon>
        <taxon>Sar</taxon>
        <taxon>Alveolata</taxon>
        <taxon>Apicomplexa</taxon>
        <taxon>Conoidasida</taxon>
        <taxon>Coccidia</taxon>
        <taxon>Eucoccidiorida</taxon>
        <taxon>Eimeriorina</taxon>
        <taxon>Cryptosporidiidae</taxon>
        <taxon>Cryptosporidium</taxon>
    </lineage>
</organism>
<evidence type="ECO:0000256" key="7">
    <source>
        <dbReference type="ARBA" id="ARBA00023242"/>
    </source>
</evidence>
<keyword evidence="5 8" id="KW-0175">Coiled coil</keyword>
<dbReference type="EMBL" id="JAWDEY010000035">
    <property type="protein sequence ID" value="KAK6588052.1"/>
    <property type="molecule type" value="Genomic_DNA"/>
</dbReference>
<comment type="similarity">
    <text evidence="2">Belongs to the EAF6 family.</text>
</comment>
<evidence type="ECO:0000256" key="2">
    <source>
        <dbReference type="ARBA" id="ARBA00010916"/>
    </source>
</evidence>
<dbReference type="InterPro" id="IPR015418">
    <property type="entry name" value="Eaf6"/>
</dbReference>
<dbReference type="GO" id="GO:0000123">
    <property type="term" value="C:histone acetyltransferase complex"/>
    <property type="evidence" value="ECO:0007669"/>
    <property type="project" value="InterPro"/>
</dbReference>
<evidence type="ECO:0000256" key="8">
    <source>
        <dbReference type="SAM" id="Coils"/>
    </source>
</evidence>